<evidence type="ECO:0000256" key="2">
    <source>
        <dbReference type="ARBA" id="ARBA00023125"/>
    </source>
</evidence>
<dbReference type="PROSITE" id="PS50949">
    <property type="entry name" value="HTH_GNTR"/>
    <property type="match status" value="1"/>
</dbReference>
<dbReference type="OrthoDB" id="5450856at2"/>
<dbReference type="AlphaFoldDB" id="A0A3Q9FVG5"/>
<accession>A0A3Q9FVG5</accession>
<feature type="compositionally biased region" description="Basic and acidic residues" evidence="4">
    <location>
        <begin position="228"/>
        <end position="237"/>
    </location>
</feature>
<protein>
    <submittedName>
        <fullName evidence="6">FadR family transcriptional regulator</fullName>
    </submittedName>
</protein>
<dbReference type="RefSeq" id="WP_126915453.1">
    <property type="nucleotide sequence ID" value="NZ_CP034587.1"/>
</dbReference>
<sequence length="237" mass="25367">MTAEPADPALEPVRRPALSDEVIERIRARIASGDWPVGSRIPPEPELMRRLQVARGTVREAVRALAHTGLLEVRRGDGTYVKAKSELSGAVTRLYGGSDLGQLLEVREGLDAQAARLAAARAEATALDALADALRRRTAAWEARDFDAWVTADWDFHAGVADASGNALLAELYRNLAGPLRTAMAEAWSTSGFQGADPVGHETLLAALRDRDPAEAGRQAAANVSDTRAWDEGSPRG</sequence>
<dbReference type="SUPFAM" id="SSF46785">
    <property type="entry name" value="Winged helix' DNA-binding domain"/>
    <property type="match status" value="1"/>
</dbReference>
<proteinExistence type="predicted"/>
<keyword evidence="3" id="KW-0804">Transcription</keyword>
<evidence type="ECO:0000259" key="5">
    <source>
        <dbReference type="PROSITE" id="PS50949"/>
    </source>
</evidence>
<dbReference type="Gene3D" id="1.20.120.530">
    <property type="entry name" value="GntR ligand-binding domain-like"/>
    <property type="match status" value="1"/>
</dbReference>
<dbReference type="InterPro" id="IPR008920">
    <property type="entry name" value="TF_FadR/GntR_C"/>
</dbReference>
<dbReference type="SUPFAM" id="SSF48008">
    <property type="entry name" value="GntR ligand-binding domain-like"/>
    <property type="match status" value="1"/>
</dbReference>
<dbReference type="SMART" id="SM00895">
    <property type="entry name" value="FCD"/>
    <property type="match status" value="1"/>
</dbReference>
<dbReference type="GO" id="GO:0003677">
    <property type="term" value="F:DNA binding"/>
    <property type="evidence" value="ECO:0007669"/>
    <property type="project" value="UniProtKB-KW"/>
</dbReference>
<keyword evidence="2" id="KW-0238">DNA-binding</keyword>
<dbReference type="Gene3D" id="1.10.10.10">
    <property type="entry name" value="Winged helix-like DNA-binding domain superfamily/Winged helix DNA-binding domain"/>
    <property type="match status" value="1"/>
</dbReference>
<reference evidence="6 7" key="1">
    <citation type="submission" date="2018-12" db="EMBL/GenBank/DDBJ databases">
        <title>The whole draft genome of Streptomyce luteoverticillatus CGMCC 15060.</title>
        <authorList>
            <person name="Feng Z."/>
            <person name="Chen G."/>
            <person name="Zhang J."/>
            <person name="Zhu H."/>
            <person name="Yu X."/>
            <person name="Zhang W."/>
            <person name="Zhang X."/>
        </authorList>
    </citation>
    <scope>NUCLEOTIDE SEQUENCE [LARGE SCALE GENOMIC DNA]</scope>
    <source>
        <strain evidence="6 7">CGMCC 15060</strain>
    </source>
</reference>
<evidence type="ECO:0000256" key="4">
    <source>
        <dbReference type="SAM" id="MobiDB-lite"/>
    </source>
</evidence>
<dbReference type="Pfam" id="PF07729">
    <property type="entry name" value="FCD"/>
    <property type="match status" value="1"/>
</dbReference>
<evidence type="ECO:0000313" key="6">
    <source>
        <dbReference type="EMBL" id="AZQ72940.1"/>
    </source>
</evidence>
<dbReference type="InterPro" id="IPR036388">
    <property type="entry name" value="WH-like_DNA-bd_sf"/>
</dbReference>
<dbReference type="InterPro" id="IPR000524">
    <property type="entry name" value="Tscrpt_reg_HTH_GntR"/>
</dbReference>
<feature type="region of interest" description="Disordered" evidence="4">
    <location>
        <begin position="212"/>
        <end position="237"/>
    </location>
</feature>
<dbReference type="SMART" id="SM00345">
    <property type="entry name" value="HTH_GNTR"/>
    <property type="match status" value="1"/>
</dbReference>
<dbReference type="PANTHER" id="PTHR43537">
    <property type="entry name" value="TRANSCRIPTIONAL REGULATOR, GNTR FAMILY"/>
    <property type="match status" value="1"/>
</dbReference>
<evidence type="ECO:0000313" key="7">
    <source>
        <dbReference type="Proteomes" id="UP000267900"/>
    </source>
</evidence>
<dbReference type="PANTHER" id="PTHR43537:SF47">
    <property type="entry name" value="REGULATORY PROTEIN GNTR HTH"/>
    <property type="match status" value="1"/>
</dbReference>
<keyword evidence="7" id="KW-1185">Reference proteome</keyword>
<name>A0A3Q9FVG5_STRLT</name>
<dbReference type="Proteomes" id="UP000267900">
    <property type="component" value="Chromosome"/>
</dbReference>
<dbReference type="GO" id="GO:0003700">
    <property type="term" value="F:DNA-binding transcription factor activity"/>
    <property type="evidence" value="ECO:0007669"/>
    <property type="project" value="InterPro"/>
</dbReference>
<evidence type="ECO:0000256" key="1">
    <source>
        <dbReference type="ARBA" id="ARBA00023015"/>
    </source>
</evidence>
<dbReference type="Pfam" id="PF00392">
    <property type="entry name" value="GntR"/>
    <property type="match status" value="1"/>
</dbReference>
<keyword evidence="1" id="KW-0805">Transcription regulation</keyword>
<dbReference type="InterPro" id="IPR011711">
    <property type="entry name" value="GntR_C"/>
</dbReference>
<dbReference type="CDD" id="cd07377">
    <property type="entry name" value="WHTH_GntR"/>
    <property type="match status" value="1"/>
</dbReference>
<gene>
    <name evidence="6" type="ORF">EKH77_18530</name>
</gene>
<dbReference type="InterPro" id="IPR036390">
    <property type="entry name" value="WH_DNA-bd_sf"/>
</dbReference>
<dbReference type="PRINTS" id="PR00035">
    <property type="entry name" value="HTHGNTR"/>
</dbReference>
<evidence type="ECO:0000256" key="3">
    <source>
        <dbReference type="ARBA" id="ARBA00023163"/>
    </source>
</evidence>
<organism evidence="6 7">
    <name type="scientific">Streptomyces luteoverticillatus</name>
    <name type="common">Streptoverticillium luteoverticillatus</name>
    <dbReference type="NCBI Taxonomy" id="66425"/>
    <lineage>
        <taxon>Bacteria</taxon>
        <taxon>Bacillati</taxon>
        <taxon>Actinomycetota</taxon>
        <taxon>Actinomycetes</taxon>
        <taxon>Kitasatosporales</taxon>
        <taxon>Streptomycetaceae</taxon>
        <taxon>Streptomyces</taxon>
    </lineage>
</organism>
<feature type="domain" description="HTH gntR-type" evidence="5">
    <location>
        <begin position="16"/>
        <end position="84"/>
    </location>
</feature>
<dbReference type="EMBL" id="CP034587">
    <property type="protein sequence ID" value="AZQ72940.1"/>
    <property type="molecule type" value="Genomic_DNA"/>
</dbReference>